<dbReference type="EMBL" id="BARV01021061">
    <property type="protein sequence ID" value="GAI19687.1"/>
    <property type="molecule type" value="Genomic_DNA"/>
</dbReference>
<evidence type="ECO:0000313" key="1">
    <source>
        <dbReference type="EMBL" id="GAI19687.1"/>
    </source>
</evidence>
<comment type="caution">
    <text evidence="1">The sequence shown here is derived from an EMBL/GenBank/DDBJ whole genome shotgun (WGS) entry which is preliminary data.</text>
</comment>
<proteinExistence type="predicted"/>
<sequence length="76" mass="8406">MDGPFAGRHQALAQRASANPTTGAAANMALALWNYKYYTTMDTVCIETYFMSATAQGVEFKQRVQAPKQGIRFALR</sequence>
<name>X1LJY9_9ZZZZ</name>
<protein>
    <submittedName>
        <fullName evidence="1">Uncharacterized protein</fullName>
    </submittedName>
</protein>
<accession>X1LJY9</accession>
<dbReference type="AlphaFoldDB" id="X1LJY9"/>
<reference evidence="1" key="1">
    <citation type="journal article" date="2014" name="Front. Microbiol.">
        <title>High frequency of phylogenetically diverse reductive dehalogenase-homologous genes in deep subseafloor sedimentary metagenomes.</title>
        <authorList>
            <person name="Kawai M."/>
            <person name="Futagami T."/>
            <person name="Toyoda A."/>
            <person name="Takaki Y."/>
            <person name="Nishi S."/>
            <person name="Hori S."/>
            <person name="Arai W."/>
            <person name="Tsubouchi T."/>
            <person name="Morono Y."/>
            <person name="Uchiyama I."/>
            <person name="Ito T."/>
            <person name="Fujiyama A."/>
            <person name="Inagaki F."/>
            <person name="Takami H."/>
        </authorList>
    </citation>
    <scope>NUCLEOTIDE SEQUENCE</scope>
    <source>
        <strain evidence="1">Expedition CK06-06</strain>
    </source>
</reference>
<organism evidence="1">
    <name type="scientific">marine sediment metagenome</name>
    <dbReference type="NCBI Taxonomy" id="412755"/>
    <lineage>
        <taxon>unclassified sequences</taxon>
        <taxon>metagenomes</taxon>
        <taxon>ecological metagenomes</taxon>
    </lineage>
</organism>
<gene>
    <name evidence="1" type="ORF">S06H3_34982</name>
</gene>